<comment type="caution">
    <text evidence="1">The sequence shown here is derived from an EMBL/GenBank/DDBJ whole genome shotgun (WGS) entry which is preliminary data.</text>
</comment>
<reference evidence="1 2" key="1">
    <citation type="submission" date="2023-07" db="EMBL/GenBank/DDBJ databases">
        <title>The novel representative of Negativicutes class, Anaeroselena agilis gen. nov. sp. nov.</title>
        <authorList>
            <person name="Prokofeva M.I."/>
            <person name="Elcheninov A.G."/>
            <person name="Klyukina A."/>
            <person name="Kublanov I.V."/>
            <person name="Frolov E.N."/>
            <person name="Podosokorskaya O.A."/>
        </authorList>
    </citation>
    <scope>NUCLEOTIDE SEQUENCE [LARGE SCALE GENOMIC DNA]</scope>
    <source>
        <strain evidence="1 2">4137-cl</strain>
    </source>
</reference>
<keyword evidence="2" id="KW-1185">Reference proteome</keyword>
<accession>A0ABU3NXS2</accession>
<protein>
    <recommendedName>
        <fullName evidence="3">MnmC-like methyltransferase domain-containing protein</fullName>
    </recommendedName>
</protein>
<evidence type="ECO:0008006" key="3">
    <source>
        <dbReference type="Google" id="ProtNLM"/>
    </source>
</evidence>
<proteinExistence type="predicted"/>
<organism evidence="1 2">
    <name type="scientific">Anaeroselena agilis</name>
    <dbReference type="NCBI Taxonomy" id="3063788"/>
    <lineage>
        <taxon>Bacteria</taxon>
        <taxon>Bacillati</taxon>
        <taxon>Bacillota</taxon>
        <taxon>Negativicutes</taxon>
        <taxon>Acetonemataceae</taxon>
        <taxon>Anaeroselena</taxon>
    </lineage>
</organism>
<evidence type="ECO:0000313" key="1">
    <source>
        <dbReference type="EMBL" id="MDT8901595.1"/>
    </source>
</evidence>
<dbReference type="RefSeq" id="WP_413780102.1">
    <property type="nucleotide sequence ID" value="NZ_JAUOZS010000001.1"/>
</dbReference>
<evidence type="ECO:0000313" key="2">
    <source>
        <dbReference type="Proteomes" id="UP001254848"/>
    </source>
</evidence>
<dbReference type="EMBL" id="JAUOZS010000001">
    <property type="protein sequence ID" value="MDT8901595.1"/>
    <property type="molecule type" value="Genomic_DNA"/>
</dbReference>
<sequence length="64" mass="7038">MCNAQGCFEGVYEAFEKRLLKDGVAVCFNALTAEKFAARLAAKGIRAARTETGGKRHEFRLEGE</sequence>
<gene>
    <name evidence="1" type="ORF">Q4T40_10110</name>
</gene>
<name>A0ABU3NXS2_9FIRM</name>
<dbReference type="Proteomes" id="UP001254848">
    <property type="component" value="Unassembled WGS sequence"/>
</dbReference>